<dbReference type="PANTHER" id="PTHR23507:SF1">
    <property type="entry name" value="FI18259P1-RELATED"/>
    <property type="match status" value="1"/>
</dbReference>
<organism evidence="7 8">
    <name type="scientific">Allacma fusca</name>
    <dbReference type="NCBI Taxonomy" id="39272"/>
    <lineage>
        <taxon>Eukaryota</taxon>
        <taxon>Metazoa</taxon>
        <taxon>Ecdysozoa</taxon>
        <taxon>Arthropoda</taxon>
        <taxon>Hexapoda</taxon>
        <taxon>Collembola</taxon>
        <taxon>Symphypleona</taxon>
        <taxon>Sminthuridae</taxon>
        <taxon>Allacma</taxon>
    </lineage>
</organism>
<evidence type="ECO:0000256" key="1">
    <source>
        <dbReference type="ARBA" id="ARBA00004141"/>
    </source>
</evidence>
<feature type="region of interest" description="Disordered" evidence="5">
    <location>
        <begin position="269"/>
        <end position="292"/>
    </location>
</feature>
<evidence type="ECO:0000256" key="5">
    <source>
        <dbReference type="SAM" id="MobiDB-lite"/>
    </source>
</evidence>
<dbReference type="EMBL" id="CAJVCH010571677">
    <property type="protein sequence ID" value="CAG7838237.1"/>
    <property type="molecule type" value="Genomic_DNA"/>
</dbReference>
<keyword evidence="3 6" id="KW-1133">Transmembrane helix</keyword>
<feature type="transmembrane region" description="Helical" evidence="6">
    <location>
        <begin position="202"/>
        <end position="223"/>
    </location>
</feature>
<protein>
    <recommendedName>
        <fullName evidence="9">Solute carrier family 46 member 3</fullName>
    </recommendedName>
</protein>
<feature type="transmembrane region" description="Helical" evidence="6">
    <location>
        <begin position="115"/>
        <end position="135"/>
    </location>
</feature>
<dbReference type="OrthoDB" id="3026777at2759"/>
<evidence type="ECO:0000256" key="4">
    <source>
        <dbReference type="ARBA" id="ARBA00023136"/>
    </source>
</evidence>
<evidence type="ECO:0008006" key="9">
    <source>
        <dbReference type="Google" id="ProtNLM"/>
    </source>
</evidence>
<evidence type="ECO:0000256" key="2">
    <source>
        <dbReference type="ARBA" id="ARBA00022692"/>
    </source>
</evidence>
<dbReference type="AlphaFoldDB" id="A0A8J2LX55"/>
<dbReference type="GO" id="GO:0016020">
    <property type="term" value="C:membrane"/>
    <property type="evidence" value="ECO:0007669"/>
    <property type="project" value="UniProtKB-SubCell"/>
</dbReference>
<sequence>EIKLHMGTSWVFALAVFCFCTALVLGHGFMREEHGLKMAIPKDRGEFCSTLFNLHAVKELFVTCFRAREGNRRRWIMLLVAALNLRLLALLGNYGTLYLYTRNRFGWDFFTYSQFSAVDSIVGVVGLYLMILIALKWLKLKDPILGLVCSVSLCLSSLALSGSSESWMVYLASILQMPASLTSTSVRSLLSKVVSTKELGKVYSFLASGEAVMPLIAAPLYNLVYKKNLATFPGAVFLISVGLALFMIATFVYLILSIDEIESPSEMQVSLPGAEAETGANSDIESESEDDGINIEVRRSRFDKIEIFSLTS</sequence>
<feature type="non-terminal residue" evidence="7">
    <location>
        <position position="1"/>
    </location>
</feature>
<dbReference type="InterPro" id="IPR011701">
    <property type="entry name" value="MFS"/>
</dbReference>
<evidence type="ECO:0000313" key="7">
    <source>
        <dbReference type="EMBL" id="CAG7838237.1"/>
    </source>
</evidence>
<dbReference type="GO" id="GO:0022857">
    <property type="term" value="F:transmembrane transporter activity"/>
    <property type="evidence" value="ECO:0007669"/>
    <property type="project" value="InterPro"/>
</dbReference>
<name>A0A8J2LX55_9HEXA</name>
<dbReference type="PANTHER" id="PTHR23507">
    <property type="entry name" value="ZGC:174356"/>
    <property type="match status" value="1"/>
</dbReference>
<comment type="caution">
    <text evidence="7">The sequence shown here is derived from an EMBL/GenBank/DDBJ whole genome shotgun (WGS) entry which is preliminary data.</text>
</comment>
<keyword evidence="2 6" id="KW-0812">Transmembrane</keyword>
<gene>
    <name evidence="7" type="ORF">AFUS01_LOCUS47224</name>
</gene>
<keyword evidence="4 6" id="KW-0472">Membrane</keyword>
<comment type="subcellular location">
    <subcellularLocation>
        <location evidence="1">Membrane</location>
        <topology evidence="1">Multi-pass membrane protein</topology>
    </subcellularLocation>
</comment>
<evidence type="ECO:0000256" key="6">
    <source>
        <dbReference type="SAM" id="Phobius"/>
    </source>
</evidence>
<feature type="transmembrane region" description="Helical" evidence="6">
    <location>
        <begin position="167"/>
        <end position="190"/>
    </location>
</feature>
<proteinExistence type="predicted"/>
<accession>A0A8J2LX55</accession>
<feature type="transmembrane region" description="Helical" evidence="6">
    <location>
        <begin position="75"/>
        <end position="95"/>
    </location>
</feature>
<dbReference type="Proteomes" id="UP000708208">
    <property type="component" value="Unassembled WGS sequence"/>
</dbReference>
<feature type="transmembrane region" description="Helical" evidence="6">
    <location>
        <begin position="12"/>
        <end position="30"/>
    </location>
</feature>
<reference evidence="7" key="1">
    <citation type="submission" date="2021-06" db="EMBL/GenBank/DDBJ databases">
        <authorList>
            <person name="Hodson N. C."/>
            <person name="Mongue J. A."/>
            <person name="Jaron S. K."/>
        </authorList>
    </citation>
    <scope>NUCLEOTIDE SEQUENCE</scope>
</reference>
<feature type="transmembrane region" description="Helical" evidence="6">
    <location>
        <begin position="235"/>
        <end position="256"/>
    </location>
</feature>
<dbReference type="Pfam" id="PF07690">
    <property type="entry name" value="MFS_1"/>
    <property type="match status" value="1"/>
</dbReference>
<keyword evidence="8" id="KW-1185">Reference proteome</keyword>
<feature type="transmembrane region" description="Helical" evidence="6">
    <location>
        <begin position="144"/>
        <end position="161"/>
    </location>
</feature>
<evidence type="ECO:0000313" key="8">
    <source>
        <dbReference type="Proteomes" id="UP000708208"/>
    </source>
</evidence>
<evidence type="ECO:0000256" key="3">
    <source>
        <dbReference type="ARBA" id="ARBA00022989"/>
    </source>
</evidence>